<comment type="caution">
    <text evidence="14">The sequence shown here is derived from an EMBL/GenBank/DDBJ whole genome shotgun (WGS) entry which is preliminary data.</text>
</comment>
<dbReference type="GO" id="GO:0006281">
    <property type="term" value="P:DNA repair"/>
    <property type="evidence" value="ECO:0007669"/>
    <property type="project" value="UniProtKB-KW"/>
</dbReference>
<evidence type="ECO:0000256" key="10">
    <source>
        <dbReference type="PIRSR" id="PIRSR610347-2"/>
    </source>
</evidence>
<feature type="active site" description="Nucleophile" evidence="9">
    <location>
        <position position="404"/>
    </location>
</feature>
<evidence type="ECO:0000259" key="13">
    <source>
        <dbReference type="PROSITE" id="PS50102"/>
    </source>
</evidence>
<dbReference type="OrthoDB" id="47785at2759"/>
<evidence type="ECO:0000256" key="11">
    <source>
        <dbReference type="PIRSR" id="PIRSR610347-3"/>
    </source>
</evidence>
<evidence type="ECO:0000313" key="14">
    <source>
        <dbReference type="EMBL" id="CAD8141266.1"/>
    </source>
</evidence>
<evidence type="ECO:0000256" key="3">
    <source>
        <dbReference type="ARBA" id="ARBA00022722"/>
    </source>
</evidence>
<feature type="domain" description="RRM" evidence="13">
    <location>
        <begin position="7"/>
        <end position="79"/>
    </location>
</feature>
<dbReference type="FunFam" id="3.30.70.330:FF:000950">
    <property type="entry name" value="Uncharacterized protein"/>
    <property type="match status" value="1"/>
</dbReference>
<dbReference type="Pfam" id="PF06087">
    <property type="entry name" value="Tyr-DNA_phospho"/>
    <property type="match status" value="1"/>
</dbReference>
<gene>
    <name evidence="14" type="ORF">POCTA_138.1.T0120343</name>
</gene>
<dbReference type="OMA" id="PWINEAY"/>
<dbReference type="GO" id="GO:0017005">
    <property type="term" value="F:3'-tyrosyl-DNA phosphodiesterase activity"/>
    <property type="evidence" value="ECO:0007669"/>
    <property type="project" value="TreeGrafter"/>
</dbReference>
<dbReference type="GO" id="GO:0003723">
    <property type="term" value="F:RNA binding"/>
    <property type="evidence" value="ECO:0007669"/>
    <property type="project" value="UniProtKB-UniRule"/>
</dbReference>
<keyword evidence="8" id="KW-0539">Nucleus</keyword>
<keyword evidence="15" id="KW-1185">Reference proteome</keyword>
<dbReference type="SMART" id="SM00360">
    <property type="entry name" value="RRM"/>
    <property type="match status" value="1"/>
</dbReference>
<proteinExistence type="inferred from homology"/>
<dbReference type="CDD" id="cd00590">
    <property type="entry name" value="RRM_SF"/>
    <property type="match status" value="1"/>
</dbReference>
<evidence type="ECO:0000256" key="1">
    <source>
        <dbReference type="ARBA" id="ARBA00004123"/>
    </source>
</evidence>
<organism evidence="14 15">
    <name type="scientific">Paramecium octaurelia</name>
    <dbReference type="NCBI Taxonomy" id="43137"/>
    <lineage>
        <taxon>Eukaryota</taxon>
        <taxon>Sar</taxon>
        <taxon>Alveolata</taxon>
        <taxon>Ciliophora</taxon>
        <taxon>Intramacronucleata</taxon>
        <taxon>Oligohymenophorea</taxon>
        <taxon>Peniculida</taxon>
        <taxon>Parameciidae</taxon>
        <taxon>Paramecium</taxon>
    </lineage>
</organism>
<name>A0A8S1SPD9_PAROT</name>
<dbReference type="FunFam" id="3.30.870.10:FF:000071">
    <property type="entry name" value="Tyrosyl-DNA phosphodiesterase"/>
    <property type="match status" value="1"/>
</dbReference>
<keyword evidence="6" id="KW-0269">Exonuclease</keyword>
<evidence type="ECO:0000256" key="12">
    <source>
        <dbReference type="PROSITE-ProRule" id="PRU00176"/>
    </source>
</evidence>
<feature type="binding site" evidence="10">
    <location>
        <position position="406"/>
    </location>
    <ligand>
        <name>substrate</name>
    </ligand>
</feature>
<dbReference type="PANTHER" id="PTHR12415:SF0">
    <property type="entry name" value="TYROSYL-DNA PHOSPHODIESTERASE 1"/>
    <property type="match status" value="1"/>
</dbReference>
<sequence>MGDIIPNQLFVAGYSRSKVQDEKDVRDIFKKYGTIKEVAYKGSYSFVTFSNESEAQEALKGTNGQSYNGQKLKVDVVDNRKGRKTGPNEEDKCFKCNKGGLVIVQSSNHQDAVEEDPIRDRSAVTEDLNQDHILLIHHPDLEEEDIKTKERDTAEALEEIKGSEKEVLVQSDHLLIQLHPKDRIQTQNLDKEWEKNHILLQKKYKQLIEYNLFNSSHNIIIMKKRTLHELSKEQDQINSSYIEINTVQKELYLENQKRIKEKQKDKDQIVVIEDDEIKQQTEEKEVKLSFPVGTFCLNCLTQYPQDERQPHHLPFINILYENAFIDVKTQKPKKTLESALMTCFGFEDELLEPIVKSGVQLYIVNDNDNLNKKLEITERYKNYPNWMVIKPSKLGSSMFGGAFHPKIWILKFPKFIRIVIGSQNLHVGDWTIWSQAMWIQDFKIGKSELDQGSQEFKSMLREFLYEILPTSHKFEDLLKIKYDDYDFKDVNIRLITSIPGRFVGNQLFKYGMMRLQSVLYQELCNNKMEIPKQVCVTYQTTSIGQLDDNYIDFALQCCTGKVYKQPLASEQNNKKLNQMILNQQEEEQSKLKLIYPTADYIENQTHGGVDFANPLYLKKQLYENPKFPKHLFYKYQGSDHYYWHTGNIPHLKVMIITGLDEDINDYTSIYIGSHNFSQGAWGKMEKNATQLYIANTELGVLYPPKKNSAQQKQQIIEQLSFKFPPLKYEKDDQPWINEAYYERLYKEYQQQKK</sequence>
<accession>A0A8S1SPD9</accession>
<keyword evidence="12" id="KW-0694">RNA-binding</keyword>
<evidence type="ECO:0000256" key="4">
    <source>
        <dbReference type="ARBA" id="ARBA00022763"/>
    </source>
</evidence>
<dbReference type="CDD" id="cd09123">
    <property type="entry name" value="PLDc_Tdp1_2"/>
    <property type="match status" value="1"/>
</dbReference>
<dbReference type="PROSITE" id="PS50102">
    <property type="entry name" value="RRM"/>
    <property type="match status" value="1"/>
</dbReference>
<dbReference type="EMBL" id="CAJJDP010000011">
    <property type="protein sequence ID" value="CAD8141266.1"/>
    <property type="molecule type" value="Genomic_DNA"/>
</dbReference>
<dbReference type="GO" id="GO:0004527">
    <property type="term" value="F:exonuclease activity"/>
    <property type="evidence" value="ECO:0007669"/>
    <property type="project" value="UniProtKB-KW"/>
</dbReference>
<dbReference type="InterPro" id="IPR000504">
    <property type="entry name" value="RRM_dom"/>
</dbReference>
<evidence type="ECO:0000256" key="9">
    <source>
        <dbReference type="PIRSR" id="PIRSR610347-1"/>
    </source>
</evidence>
<evidence type="ECO:0000256" key="6">
    <source>
        <dbReference type="ARBA" id="ARBA00022839"/>
    </source>
</evidence>
<dbReference type="PANTHER" id="PTHR12415">
    <property type="entry name" value="TYROSYL-DNA PHOSPHODIESTERASE 1"/>
    <property type="match status" value="1"/>
</dbReference>
<evidence type="ECO:0000256" key="5">
    <source>
        <dbReference type="ARBA" id="ARBA00022801"/>
    </source>
</evidence>
<dbReference type="CDD" id="cd09122">
    <property type="entry name" value="PLDc_Tdp1_1"/>
    <property type="match status" value="1"/>
</dbReference>
<dbReference type="Pfam" id="PF00076">
    <property type="entry name" value="RRM_1"/>
    <property type="match status" value="1"/>
</dbReference>
<keyword evidence="7" id="KW-0234">DNA repair</keyword>
<dbReference type="FunFam" id="3.30.870.10:FF:000081">
    <property type="entry name" value="Tyrosyl-DNA phosphodiesterase"/>
    <property type="match status" value="1"/>
</dbReference>
<evidence type="ECO:0000256" key="7">
    <source>
        <dbReference type="ARBA" id="ARBA00023204"/>
    </source>
</evidence>
<dbReference type="GO" id="GO:0003690">
    <property type="term" value="F:double-stranded DNA binding"/>
    <property type="evidence" value="ECO:0007669"/>
    <property type="project" value="TreeGrafter"/>
</dbReference>
<evidence type="ECO:0000313" key="15">
    <source>
        <dbReference type="Proteomes" id="UP000683925"/>
    </source>
</evidence>
<evidence type="ECO:0000256" key="8">
    <source>
        <dbReference type="ARBA" id="ARBA00023242"/>
    </source>
</evidence>
<comment type="similarity">
    <text evidence="2">Belongs to the tyrosyl-DNA phosphodiesterase family.</text>
</comment>
<evidence type="ECO:0000256" key="2">
    <source>
        <dbReference type="ARBA" id="ARBA00010205"/>
    </source>
</evidence>
<feature type="active site" description="Proton donor/acceptor" evidence="9">
    <location>
        <position position="650"/>
    </location>
</feature>
<dbReference type="AlphaFoldDB" id="A0A8S1SPD9"/>
<feature type="binding site" evidence="10">
    <location>
        <position position="652"/>
    </location>
    <ligand>
        <name>substrate</name>
    </ligand>
</feature>
<dbReference type="GO" id="GO:0003697">
    <property type="term" value="F:single-stranded DNA binding"/>
    <property type="evidence" value="ECO:0007669"/>
    <property type="project" value="TreeGrafter"/>
</dbReference>
<keyword evidence="5" id="KW-0378">Hydrolase</keyword>
<reference evidence="14" key="1">
    <citation type="submission" date="2021-01" db="EMBL/GenBank/DDBJ databases">
        <authorList>
            <consortium name="Genoscope - CEA"/>
            <person name="William W."/>
        </authorList>
    </citation>
    <scope>NUCLEOTIDE SEQUENCE</scope>
</reference>
<protein>
    <recommendedName>
        <fullName evidence="13">RRM domain-containing protein</fullName>
    </recommendedName>
</protein>
<dbReference type="Proteomes" id="UP000683925">
    <property type="component" value="Unassembled WGS sequence"/>
</dbReference>
<keyword evidence="4" id="KW-0227">DNA damage</keyword>
<keyword evidence="3" id="KW-0540">Nuclease</keyword>
<comment type="subcellular location">
    <subcellularLocation>
        <location evidence="1">Nucleus</location>
    </subcellularLocation>
</comment>
<dbReference type="InterPro" id="IPR010347">
    <property type="entry name" value="Tdp1"/>
</dbReference>
<feature type="site" description="Interaction with DNA" evidence="11">
    <location>
        <position position="677"/>
    </location>
</feature>
<dbReference type="GO" id="GO:0005634">
    <property type="term" value="C:nucleus"/>
    <property type="evidence" value="ECO:0007669"/>
    <property type="project" value="UniProtKB-SubCell"/>
</dbReference>